<reference evidence="11" key="1">
    <citation type="submission" date="2017-10" db="EMBL/GenBank/DDBJ databases">
        <title>Whole genome sequencing of various Bordetella species.</title>
        <authorList>
            <person name="Weigand M.R."/>
            <person name="Loparev V."/>
            <person name="Peng Y."/>
            <person name="Bowden K.E."/>
            <person name="Tondella M.L."/>
            <person name="Williams M.M."/>
        </authorList>
    </citation>
    <scope>NUCLEOTIDE SEQUENCE [LARGE SCALE GENOMIC DNA]</scope>
    <source>
        <strain evidence="11">H720</strain>
    </source>
</reference>
<dbReference type="GO" id="GO:0005254">
    <property type="term" value="F:chloride channel activity"/>
    <property type="evidence" value="ECO:0007669"/>
    <property type="project" value="InterPro"/>
</dbReference>
<name>A0AAN1VFC5_9BORD</name>
<dbReference type="Pfam" id="PF25539">
    <property type="entry name" value="Bestrophin_2"/>
    <property type="match status" value="1"/>
</dbReference>
<evidence type="ECO:0000256" key="8">
    <source>
        <dbReference type="ARBA" id="ARBA00034708"/>
    </source>
</evidence>
<keyword evidence="4 9" id="KW-0812">Transmembrane</keyword>
<evidence type="ECO:0000313" key="11">
    <source>
        <dbReference type="Proteomes" id="UP000282741"/>
    </source>
</evidence>
<dbReference type="InterPro" id="IPR044669">
    <property type="entry name" value="YneE/VCCN1/2-like"/>
</dbReference>
<comment type="subcellular location">
    <subcellularLocation>
        <location evidence="1">Cell membrane</location>
        <topology evidence="1">Multi-pass membrane protein</topology>
    </subcellularLocation>
</comment>
<sequence>MIVRPRPSALALLFILRGSILPRIAGKLLFMIVVACAVAAVHAAGDFTPGHLSAVPFSLFGLALSVFLGFRNNVCYDRWWEARKQWGELIVQLRALSRETRVVWGAPAQDAEVQRQVRRLIAFPHALAARLREQDERAAAAPWLDARDAQALEGRVNPPDVLLGLLNQTYREAAQAGRFGEVVYQGLVQRLGACGAVQAACERIRFTPTPFAYSLLLHRTAWIFCLLLPFGLVGTLGALMPLAVAIIAYTFFGLDALGDELEDPFGLDDNDLPLNAMARQVAIDLLEGLGQTDLPPPLRPRRYQLD</sequence>
<gene>
    <name evidence="10" type="ORF">CS347_08370</name>
</gene>
<comment type="similarity">
    <text evidence="8">Belongs to the anion channel-forming bestrophin (TC 1.A.46) family.</text>
</comment>
<keyword evidence="6" id="KW-0406">Ion transport</keyword>
<organism evidence="10 11">
    <name type="scientific">Bordetella hinzii</name>
    <dbReference type="NCBI Taxonomy" id="103855"/>
    <lineage>
        <taxon>Bacteria</taxon>
        <taxon>Pseudomonadati</taxon>
        <taxon>Pseudomonadota</taxon>
        <taxon>Betaproteobacteria</taxon>
        <taxon>Burkholderiales</taxon>
        <taxon>Alcaligenaceae</taxon>
        <taxon>Bordetella</taxon>
    </lineage>
</organism>
<evidence type="ECO:0000256" key="7">
    <source>
        <dbReference type="ARBA" id="ARBA00023136"/>
    </source>
</evidence>
<feature type="transmembrane region" description="Helical" evidence="9">
    <location>
        <begin position="221"/>
        <end position="252"/>
    </location>
</feature>
<protein>
    <submittedName>
        <fullName evidence="10">Bestrophin</fullName>
    </submittedName>
</protein>
<proteinExistence type="inferred from homology"/>
<accession>A0AAN1VFC5</accession>
<keyword evidence="7 9" id="KW-0472">Membrane</keyword>
<evidence type="ECO:0000313" key="10">
    <source>
        <dbReference type="EMBL" id="AZW16781.1"/>
    </source>
</evidence>
<dbReference type="PANTHER" id="PTHR33281">
    <property type="entry name" value="UPF0187 PROTEIN YNEE"/>
    <property type="match status" value="1"/>
</dbReference>
<dbReference type="Proteomes" id="UP000282741">
    <property type="component" value="Chromosome"/>
</dbReference>
<evidence type="ECO:0000256" key="1">
    <source>
        <dbReference type="ARBA" id="ARBA00004651"/>
    </source>
</evidence>
<feature type="transmembrane region" description="Helical" evidence="9">
    <location>
        <begin position="51"/>
        <end position="70"/>
    </location>
</feature>
<evidence type="ECO:0000256" key="2">
    <source>
        <dbReference type="ARBA" id="ARBA00022448"/>
    </source>
</evidence>
<evidence type="ECO:0000256" key="4">
    <source>
        <dbReference type="ARBA" id="ARBA00022692"/>
    </source>
</evidence>
<evidence type="ECO:0000256" key="5">
    <source>
        <dbReference type="ARBA" id="ARBA00022989"/>
    </source>
</evidence>
<evidence type="ECO:0000256" key="9">
    <source>
        <dbReference type="SAM" id="Phobius"/>
    </source>
</evidence>
<dbReference type="EMBL" id="CP024172">
    <property type="protein sequence ID" value="AZW16781.1"/>
    <property type="molecule type" value="Genomic_DNA"/>
</dbReference>
<dbReference type="PANTHER" id="PTHR33281:SF19">
    <property type="entry name" value="VOLTAGE-DEPENDENT ANION CHANNEL-FORMING PROTEIN YNEE"/>
    <property type="match status" value="1"/>
</dbReference>
<keyword evidence="2" id="KW-0813">Transport</keyword>
<keyword evidence="5 9" id="KW-1133">Transmembrane helix</keyword>
<dbReference type="GO" id="GO:0005886">
    <property type="term" value="C:plasma membrane"/>
    <property type="evidence" value="ECO:0007669"/>
    <property type="project" value="UniProtKB-SubCell"/>
</dbReference>
<feature type="transmembrane region" description="Helical" evidence="9">
    <location>
        <begin position="24"/>
        <end position="45"/>
    </location>
</feature>
<dbReference type="AlphaFoldDB" id="A0AAN1VFC5"/>
<evidence type="ECO:0000256" key="6">
    <source>
        <dbReference type="ARBA" id="ARBA00023065"/>
    </source>
</evidence>
<dbReference type="RefSeq" id="WP_048940420.1">
    <property type="nucleotide sequence ID" value="NZ_CP012077.1"/>
</dbReference>
<keyword evidence="3" id="KW-1003">Cell membrane</keyword>
<evidence type="ECO:0000256" key="3">
    <source>
        <dbReference type="ARBA" id="ARBA00022475"/>
    </source>
</evidence>